<reference evidence="1 2" key="1">
    <citation type="submission" date="2018-11" db="EMBL/GenBank/DDBJ databases">
        <title>Genomes From Bacteria Associated with the Canine Oral Cavity: a Test Case for Automated Genome-Based Taxonomic Assignment.</title>
        <authorList>
            <person name="Coil D.A."/>
            <person name="Jospin G."/>
            <person name="Darling A.E."/>
            <person name="Wallis C."/>
            <person name="Davis I.J."/>
            <person name="Harris S."/>
            <person name="Eisen J.A."/>
            <person name="Holcombe L.J."/>
            <person name="O'Flynn C."/>
        </authorList>
    </citation>
    <scope>NUCLEOTIDE SEQUENCE [LARGE SCALE GENOMIC DNA]</scope>
    <source>
        <strain evidence="1 2">COT-280</strain>
    </source>
</reference>
<evidence type="ECO:0000313" key="1">
    <source>
        <dbReference type="EMBL" id="RRD90606.1"/>
    </source>
</evidence>
<protein>
    <submittedName>
        <fullName evidence="1">Uncharacterized protein</fullName>
    </submittedName>
</protein>
<keyword evidence="2" id="KW-1185">Reference proteome</keyword>
<organism evidence="1 2">
    <name type="scientific">Conchiformibius steedae</name>
    <dbReference type="NCBI Taxonomy" id="153493"/>
    <lineage>
        <taxon>Bacteria</taxon>
        <taxon>Pseudomonadati</taxon>
        <taxon>Pseudomonadota</taxon>
        <taxon>Betaproteobacteria</taxon>
        <taxon>Neisseriales</taxon>
        <taxon>Neisseriaceae</taxon>
        <taxon>Conchiformibius</taxon>
    </lineage>
</organism>
<dbReference type="AlphaFoldDB" id="A0A3P2A6V0"/>
<name>A0A3P2A6V0_9NEIS</name>
<gene>
    <name evidence="1" type="ORF">EII21_04850</name>
</gene>
<dbReference type="Proteomes" id="UP000269923">
    <property type="component" value="Unassembled WGS sequence"/>
</dbReference>
<proteinExistence type="predicted"/>
<sequence>MGLFACSPQGLEIVPAKDLNTFYRHTNWKIFSVKSVSKKIRCRDLENWAQRNLTAFSDKKYKFYFLKESEQLTFQGNADLKDEYDILLFEYNICMMQGDKKECYYCAES</sequence>
<evidence type="ECO:0000313" key="2">
    <source>
        <dbReference type="Proteomes" id="UP000269923"/>
    </source>
</evidence>
<comment type="caution">
    <text evidence="1">The sequence shown here is derived from an EMBL/GenBank/DDBJ whole genome shotgun (WGS) entry which is preliminary data.</text>
</comment>
<accession>A0A3P2A6V0</accession>
<dbReference type="EMBL" id="RQYC01000005">
    <property type="protein sequence ID" value="RRD90606.1"/>
    <property type="molecule type" value="Genomic_DNA"/>
</dbReference>